<protein>
    <submittedName>
        <fullName evidence="1">Uncharacterized protein</fullName>
    </submittedName>
</protein>
<reference evidence="1 2" key="1">
    <citation type="submission" date="2016-10" db="EMBL/GenBank/DDBJ databases">
        <authorList>
            <person name="de Groot N.N."/>
        </authorList>
    </citation>
    <scope>NUCLEOTIDE SEQUENCE [LARGE SCALE GENOMIC DNA]</scope>
    <source>
        <strain evidence="1 2">GAS232</strain>
    </source>
</reference>
<dbReference type="RefSeq" id="WP_083344458.1">
    <property type="nucleotide sequence ID" value="NZ_LT629690.1"/>
</dbReference>
<evidence type="ECO:0000313" key="1">
    <source>
        <dbReference type="EMBL" id="SDF08355.1"/>
    </source>
</evidence>
<name>A0A1G7I6P8_9BACT</name>
<organism evidence="1 2">
    <name type="scientific">Terriglobus roseus</name>
    <dbReference type="NCBI Taxonomy" id="392734"/>
    <lineage>
        <taxon>Bacteria</taxon>
        <taxon>Pseudomonadati</taxon>
        <taxon>Acidobacteriota</taxon>
        <taxon>Terriglobia</taxon>
        <taxon>Terriglobales</taxon>
        <taxon>Acidobacteriaceae</taxon>
        <taxon>Terriglobus</taxon>
    </lineage>
</organism>
<evidence type="ECO:0000313" key="2">
    <source>
        <dbReference type="Proteomes" id="UP000182427"/>
    </source>
</evidence>
<dbReference type="Pfam" id="PF19860">
    <property type="entry name" value="DUF6334"/>
    <property type="match status" value="1"/>
</dbReference>
<dbReference type="EMBL" id="LT629690">
    <property type="protein sequence ID" value="SDF08355.1"/>
    <property type="molecule type" value="Genomic_DNA"/>
</dbReference>
<sequence>MSENLQPFLQAQGRQLTAVLSNDTGEGEEILLAFGADALIFRCNEDSDAITISFEPIPELDDADDLTTDPAWSRFIGKELFTGWLMQNQQGYADGALLSFDGVVPEVGLNVVAAAFEVLEIRQRS</sequence>
<accession>A0A1G7I6P8</accession>
<proteinExistence type="predicted"/>
<dbReference type="AlphaFoldDB" id="A0A1G7I6P8"/>
<dbReference type="OrthoDB" id="119780at2"/>
<gene>
    <name evidence="1" type="ORF">SAMN05444167_1341</name>
</gene>
<dbReference type="Proteomes" id="UP000182427">
    <property type="component" value="Chromosome I"/>
</dbReference>
<keyword evidence="2" id="KW-1185">Reference proteome</keyword>
<dbReference type="InterPro" id="IPR046297">
    <property type="entry name" value="DUF6334"/>
</dbReference>